<evidence type="ECO:0000259" key="3">
    <source>
        <dbReference type="Pfam" id="PF00823"/>
    </source>
</evidence>
<dbReference type="InterPro" id="IPR000030">
    <property type="entry name" value="PPE_dom"/>
</dbReference>
<accession>A0ABP8F3B9</accession>
<feature type="domain" description="PPE family C-terminal" evidence="4">
    <location>
        <begin position="296"/>
        <end position="386"/>
    </location>
</feature>
<sequence length="387" mass="37838">MDYEVPPEINSGRMYAGLGSASLMESAAAWQALSAQLGSAGGAFQAVIEALTSTAWLGPSSMTMALSAAPYVVWMIATAEQCQAAAVAASSAAAAFEAARAGVVPPPMIAENRAQLATLVATNFMGFNTPAIMANEAHYGQMWSQDTATMYSFAGQASGITGTLIPFTPPLPNSDPIGLAAQAAALGQSGGQAAGQQPMNFASSAGGLPSGLDGETMLSMGPQLVSMVPQALQGLSSPLSQGLGGGGLGQFQSLLSPFMSFMNPGMFGAGGASSALTSAGGPGLSGLSGAASQVEAVAGRAGSLGGLSVPATWTAGGTAESASTVRAVAPVAASGGGGMSAAAAPATTTGGSGMYGGTPMAAGMHGRGTDSDGTPRYGKPVKVVRRR</sequence>
<protein>
    <recommendedName>
        <fullName evidence="7">PPE family protein</fullName>
    </recommendedName>
</protein>
<name>A0ABP8F3B9_9MYCO</name>
<evidence type="ECO:0000313" key="6">
    <source>
        <dbReference type="Proteomes" id="UP001501417"/>
    </source>
</evidence>
<dbReference type="Pfam" id="PF12484">
    <property type="entry name" value="PPE-SVP"/>
    <property type="match status" value="1"/>
</dbReference>
<reference evidence="6" key="1">
    <citation type="journal article" date="2019" name="Int. J. Syst. Evol. Microbiol.">
        <title>The Global Catalogue of Microorganisms (GCM) 10K type strain sequencing project: providing services to taxonomists for standard genome sequencing and annotation.</title>
        <authorList>
            <consortium name="The Broad Institute Genomics Platform"/>
            <consortium name="The Broad Institute Genome Sequencing Center for Infectious Disease"/>
            <person name="Wu L."/>
            <person name="Ma J."/>
        </authorList>
    </citation>
    <scope>NUCLEOTIDE SEQUENCE [LARGE SCALE GENOMIC DNA]</scope>
    <source>
        <strain evidence="6">JCM 17782</strain>
    </source>
</reference>
<comment type="similarity">
    <text evidence="1">Belongs to the mycobacterial PPE family.</text>
</comment>
<comment type="caution">
    <text evidence="5">The sequence shown here is derived from an EMBL/GenBank/DDBJ whole genome shotgun (WGS) entry which is preliminary data.</text>
</comment>
<dbReference type="InterPro" id="IPR038332">
    <property type="entry name" value="PPE_sf"/>
</dbReference>
<evidence type="ECO:0000256" key="1">
    <source>
        <dbReference type="ARBA" id="ARBA00010652"/>
    </source>
</evidence>
<feature type="region of interest" description="Disordered" evidence="2">
    <location>
        <begin position="365"/>
        <end position="387"/>
    </location>
</feature>
<evidence type="ECO:0008006" key="7">
    <source>
        <dbReference type="Google" id="ProtNLM"/>
    </source>
</evidence>
<evidence type="ECO:0000259" key="4">
    <source>
        <dbReference type="Pfam" id="PF12484"/>
    </source>
</evidence>
<proteinExistence type="inferred from homology"/>
<keyword evidence="6" id="KW-1185">Reference proteome</keyword>
<dbReference type="RefSeq" id="WP_023870327.1">
    <property type="nucleotide sequence ID" value="NZ_BAABGF010000048.1"/>
</dbReference>
<dbReference type="InterPro" id="IPR022171">
    <property type="entry name" value="PPE_C"/>
</dbReference>
<dbReference type="Pfam" id="PF00823">
    <property type="entry name" value="PPE"/>
    <property type="match status" value="1"/>
</dbReference>
<dbReference type="EMBL" id="BAABGF010000048">
    <property type="protein sequence ID" value="GAA4293977.1"/>
    <property type="molecule type" value="Genomic_DNA"/>
</dbReference>
<dbReference type="SUPFAM" id="SSF140459">
    <property type="entry name" value="PE/PPE dimer-like"/>
    <property type="match status" value="1"/>
</dbReference>
<dbReference type="PANTHER" id="PTHR46766:SF1">
    <property type="entry name" value="GLUTAMINE-RICH PROTEIN 2"/>
    <property type="match status" value="1"/>
</dbReference>
<dbReference type="Proteomes" id="UP001501417">
    <property type="component" value="Unassembled WGS sequence"/>
</dbReference>
<dbReference type="PANTHER" id="PTHR46766">
    <property type="entry name" value="GLUTAMINE-RICH PROTEIN 2"/>
    <property type="match status" value="1"/>
</dbReference>
<evidence type="ECO:0000256" key="2">
    <source>
        <dbReference type="SAM" id="MobiDB-lite"/>
    </source>
</evidence>
<gene>
    <name evidence="5" type="ORF">GCM10023161_42860</name>
</gene>
<dbReference type="Gene3D" id="1.20.1260.20">
    <property type="entry name" value="PPE superfamily"/>
    <property type="match status" value="1"/>
</dbReference>
<organism evidence="5 6">
    <name type="scientific">Mycobacterium paraffinicum</name>
    <dbReference type="NCBI Taxonomy" id="53378"/>
    <lineage>
        <taxon>Bacteria</taxon>
        <taxon>Bacillati</taxon>
        <taxon>Actinomycetota</taxon>
        <taxon>Actinomycetes</taxon>
        <taxon>Mycobacteriales</taxon>
        <taxon>Mycobacteriaceae</taxon>
        <taxon>Mycobacterium</taxon>
    </lineage>
</organism>
<feature type="domain" description="PPE" evidence="3">
    <location>
        <begin position="5"/>
        <end position="158"/>
    </location>
</feature>
<evidence type="ECO:0000313" key="5">
    <source>
        <dbReference type="EMBL" id="GAA4293977.1"/>
    </source>
</evidence>